<gene>
    <name evidence="2" type="ORF">PVT01_090018500</name>
</gene>
<sequence length="377" mass="41050">MNKPKSLKNGMSSEREKLASAKEGDDDEKSDDSDKQIVVVNRSIKSKIFLESGKAEKGEKNCTSNARSARGLLSKAAKKSATICGDAPLAQIIRRDNNNNNNKTGNFSKAALASSQFRGLQGAHTTATPKQQKLVHKSEQKNHIGGPPSGKRECEDYGFFNELMKSTCVNNTEGINHAVRGGISGGEPNEATHGRDLHAGKKEKIGKIGKIGKDAHFDKANEEGHSEYLPPYDERRHPFEERSSHSSQHNTVEHPWGDDPPLGGANPSVHFAQVGEGGGEEEGNGDGGGNAFTCRPASPSATSPVIKYDQFELHEIDRELEKITEEENKIQEKLIYLANQELDIAIKMKQLRAARLLSQKEGQPVEGDRGSHNADKG</sequence>
<dbReference type="EMBL" id="LT615247">
    <property type="protein sequence ID" value="SCO67245.1"/>
    <property type="molecule type" value="Genomic_DNA"/>
</dbReference>
<evidence type="ECO:0000313" key="2">
    <source>
        <dbReference type="EMBL" id="SCO67245.1"/>
    </source>
</evidence>
<dbReference type="VEuPathDB" id="PlasmoDB:PVP01_0915300"/>
<name>A0A1G4GXB3_PLAVI</name>
<dbReference type="Proteomes" id="UP000196402">
    <property type="component" value="Chromosome 9"/>
</dbReference>
<feature type="region of interest" description="Disordered" evidence="1">
    <location>
        <begin position="1"/>
        <end position="37"/>
    </location>
</feature>
<dbReference type="VEuPathDB" id="PlasmoDB:PVW1_090019800"/>
<feature type="compositionally biased region" description="Basic and acidic residues" evidence="1">
    <location>
        <begin position="219"/>
        <end position="244"/>
    </location>
</feature>
<feature type="region of interest" description="Disordered" evidence="1">
    <location>
        <begin position="358"/>
        <end position="377"/>
    </location>
</feature>
<dbReference type="eggNOG" id="ENOG502TMVY">
    <property type="taxonomic scope" value="Eukaryota"/>
</dbReference>
<feature type="compositionally biased region" description="Basic and acidic residues" evidence="1">
    <location>
        <begin position="13"/>
        <end position="23"/>
    </location>
</feature>
<dbReference type="VEuPathDB" id="PlasmoDB:PVPAM_090019400"/>
<protein>
    <submittedName>
        <fullName evidence="2">Uncharacterized protein</fullName>
    </submittedName>
</protein>
<feature type="region of interest" description="Disordered" evidence="1">
    <location>
        <begin position="121"/>
        <end position="151"/>
    </location>
</feature>
<feature type="compositionally biased region" description="Basic and acidic residues" evidence="1">
    <location>
        <begin position="366"/>
        <end position="377"/>
    </location>
</feature>
<dbReference type="VEuPathDB" id="PlasmoDB:PVX_091370"/>
<accession>A0A1G4GXB3</accession>
<evidence type="ECO:0000256" key="1">
    <source>
        <dbReference type="SAM" id="MobiDB-lite"/>
    </source>
</evidence>
<proteinExistence type="predicted"/>
<feature type="region of interest" description="Disordered" evidence="1">
    <location>
        <begin position="219"/>
        <end position="303"/>
    </location>
</feature>
<organism evidence="2 3">
    <name type="scientific">Plasmodium vivax</name>
    <name type="common">malaria parasite P. vivax</name>
    <dbReference type="NCBI Taxonomy" id="5855"/>
    <lineage>
        <taxon>Eukaryota</taxon>
        <taxon>Sar</taxon>
        <taxon>Alveolata</taxon>
        <taxon>Apicomplexa</taxon>
        <taxon>Aconoidasida</taxon>
        <taxon>Haemosporida</taxon>
        <taxon>Plasmodiidae</taxon>
        <taxon>Plasmodium</taxon>
        <taxon>Plasmodium (Plasmodium)</taxon>
    </lineage>
</organism>
<dbReference type="AlphaFoldDB" id="A0A1G4GXB3"/>
<evidence type="ECO:0000313" key="3">
    <source>
        <dbReference type="Proteomes" id="UP000196402"/>
    </source>
</evidence>
<feature type="compositionally biased region" description="Polar residues" evidence="1">
    <location>
        <begin position="121"/>
        <end position="131"/>
    </location>
</feature>
<reference evidence="2 3" key="1">
    <citation type="submission" date="2016-07" db="EMBL/GenBank/DDBJ databases">
        <authorList>
            <consortium name="Pathogen Informatics"/>
        </authorList>
    </citation>
    <scope>NUCLEOTIDE SEQUENCE [LARGE SCALE GENOMIC DNA]</scope>
</reference>